<dbReference type="InterPro" id="IPR040442">
    <property type="entry name" value="Pyrv_kinase-like_dom_sf"/>
</dbReference>
<dbReference type="Pfam" id="PF02896">
    <property type="entry name" value="PEP-utilizers_C"/>
    <property type="match status" value="1"/>
</dbReference>
<evidence type="ECO:0000259" key="16">
    <source>
        <dbReference type="Pfam" id="PF00391"/>
    </source>
</evidence>
<dbReference type="InterPro" id="IPR023151">
    <property type="entry name" value="PEP_util_CS"/>
</dbReference>
<keyword evidence="7 15" id="KW-0808">Transferase</keyword>
<evidence type="ECO:0000256" key="10">
    <source>
        <dbReference type="ARBA" id="ARBA00022777"/>
    </source>
</evidence>
<evidence type="ECO:0000256" key="2">
    <source>
        <dbReference type="ARBA" id="ARBA00002988"/>
    </source>
</evidence>
<dbReference type="SUPFAM" id="SSF56059">
    <property type="entry name" value="Glutathione synthetase ATP-binding domain-like"/>
    <property type="match status" value="1"/>
</dbReference>
<dbReference type="InterPro" id="IPR006319">
    <property type="entry name" value="PEP_synth"/>
</dbReference>
<comment type="catalytic activity">
    <reaction evidence="14 15">
        <text>pyruvate + ATP + H2O = phosphoenolpyruvate + AMP + phosphate + 2 H(+)</text>
        <dbReference type="Rhea" id="RHEA:11364"/>
        <dbReference type="ChEBI" id="CHEBI:15361"/>
        <dbReference type="ChEBI" id="CHEBI:15377"/>
        <dbReference type="ChEBI" id="CHEBI:15378"/>
        <dbReference type="ChEBI" id="CHEBI:30616"/>
        <dbReference type="ChEBI" id="CHEBI:43474"/>
        <dbReference type="ChEBI" id="CHEBI:58702"/>
        <dbReference type="ChEBI" id="CHEBI:456215"/>
        <dbReference type="EC" id="2.7.9.2"/>
    </reaction>
</comment>
<feature type="domain" description="Pyruvate phosphate dikinase AMP/ATP-binding" evidence="17">
    <location>
        <begin position="21"/>
        <end position="348"/>
    </location>
</feature>
<dbReference type="Gene3D" id="3.50.30.10">
    <property type="entry name" value="Phosphohistidine domain"/>
    <property type="match status" value="1"/>
</dbReference>
<evidence type="ECO:0000256" key="15">
    <source>
        <dbReference type="PIRNR" id="PIRNR000854"/>
    </source>
</evidence>
<keyword evidence="20" id="KW-1185">Reference proteome</keyword>
<organism evidence="19 20">
    <name type="scientific">Psychrobacter coccoides</name>
    <dbReference type="NCBI Taxonomy" id="2818440"/>
    <lineage>
        <taxon>Bacteria</taxon>
        <taxon>Pseudomonadati</taxon>
        <taxon>Pseudomonadota</taxon>
        <taxon>Gammaproteobacteria</taxon>
        <taxon>Moraxellales</taxon>
        <taxon>Moraxellaceae</taxon>
        <taxon>Psychrobacter</taxon>
    </lineage>
</organism>
<dbReference type="InterPro" id="IPR013815">
    <property type="entry name" value="ATP_grasp_subdomain_1"/>
</dbReference>
<dbReference type="EC" id="2.7.9.2" evidence="5 15"/>
<dbReference type="InterPro" id="IPR000121">
    <property type="entry name" value="PEP_util_C"/>
</dbReference>
<evidence type="ECO:0000256" key="4">
    <source>
        <dbReference type="ARBA" id="ARBA00007837"/>
    </source>
</evidence>
<keyword evidence="10 15" id="KW-0418">Kinase</keyword>
<evidence type="ECO:0000256" key="11">
    <source>
        <dbReference type="ARBA" id="ARBA00022840"/>
    </source>
</evidence>
<comment type="pathway">
    <text evidence="3 15">Carbohydrate biosynthesis; gluconeogenesis.</text>
</comment>
<dbReference type="PIRSF" id="PIRSF000854">
    <property type="entry name" value="PEP_synthase"/>
    <property type="match status" value="1"/>
</dbReference>
<dbReference type="PROSITE" id="PS00370">
    <property type="entry name" value="PEP_ENZYMES_PHOS_SITE"/>
    <property type="match status" value="1"/>
</dbReference>
<feature type="domain" description="PEP-utilising enzyme C-terminal" evidence="18">
    <location>
        <begin position="475"/>
        <end position="784"/>
    </location>
</feature>
<evidence type="ECO:0000259" key="17">
    <source>
        <dbReference type="Pfam" id="PF01326"/>
    </source>
</evidence>
<evidence type="ECO:0000256" key="13">
    <source>
        <dbReference type="ARBA" id="ARBA00033470"/>
    </source>
</evidence>
<dbReference type="Gene3D" id="3.30.470.20">
    <property type="entry name" value="ATP-grasp fold, B domain"/>
    <property type="match status" value="1"/>
</dbReference>
<dbReference type="SUPFAM" id="SSF52009">
    <property type="entry name" value="Phosphohistidine domain"/>
    <property type="match status" value="1"/>
</dbReference>
<evidence type="ECO:0000256" key="8">
    <source>
        <dbReference type="ARBA" id="ARBA00022723"/>
    </source>
</evidence>
<evidence type="ECO:0000313" key="19">
    <source>
        <dbReference type="EMBL" id="MBO1529670.1"/>
    </source>
</evidence>
<keyword evidence="9 15" id="KW-0547">Nucleotide-binding</keyword>
<dbReference type="Pfam" id="PF01326">
    <property type="entry name" value="PPDK_N"/>
    <property type="match status" value="1"/>
</dbReference>
<dbReference type="GO" id="GO:0008986">
    <property type="term" value="F:pyruvate, water dikinase activity"/>
    <property type="evidence" value="ECO:0007669"/>
    <property type="project" value="UniProtKB-EC"/>
</dbReference>
<name>A0ABS3NJV0_9GAMM</name>
<comment type="caution">
    <text evidence="19">The sequence shown here is derived from an EMBL/GenBank/DDBJ whole genome shotgun (WGS) entry which is preliminary data.</text>
</comment>
<evidence type="ECO:0000259" key="18">
    <source>
        <dbReference type="Pfam" id="PF02896"/>
    </source>
</evidence>
<gene>
    <name evidence="19" type="primary">ppsA</name>
    <name evidence="19" type="ORF">J3492_00385</name>
</gene>
<dbReference type="SUPFAM" id="SSF51621">
    <property type="entry name" value="Phosphoenolpyruvate/pyruvate domain"/>
    <property type="match status" value="1"/>
</dbReference>
<evidence type="ECO:0000256" key="6">
    <source>
        <dbReference type="ARBA" id="ARBA00021623"/>
    </source>
</evidence>
<sequence length="794" mass="87274">MAAQSSALVINLDQLGKNDIDMVGGKNASLGEMISHLSDLGVSVPGGFATTSNAFNRFLTETGLLDKINNELKALDVDDVNKLTATGKKIRNWIVEQELPKDLEQEVRQSFEAMSGGQDIAVAVRSSATAEDLPDASFAGQQETYLNIRGIDNVLVAIKEVFASLYNDRAISYRVHKGFEHEGVALSAAVQRMVRSETGAAGVMFTLDTESGFDQVVFITSSYGLGEMVVQGAVNPDEFYVSKQLLANGKPAIIRRNLGSKHKKMVYGDEGSTKKSVKVVDVEKQERMQFSLSTEELNSLAKQAMTIEKHYGQAMDIEWAKDGDTNEIFIVQARPETVKSRQDSNVMERYVINTSEAKVLCEGRSIGQRIGSGKVRIVTNLNEMDKVQDGDILVSDMTDPDWEPVMKRASAIITNRGGRTCHAAIIARELGVPAIVGCGNATELLVDGQDVTASCAEGDTGFIYEGLIDFDVQTNSIETMPELAFKVMMNVGNPDRAFSFGQMPNEGIGLARLEFIINRMIGVHPKALLNMNSLPREISQAITERIAGYASPVDFYVDKLVEGISTLAVAFIDQPVIVRMSDFKSNEYANLLGGKLYEPSEENPMLGFRGASRYVSDNFRDCFELECKALKRVRDEMGLTNVEIMIPFVRTVGEAKEVIELLEKNGLKRGENGLRVIMMCELPTNALLADEFLEHFDGFSIGSNDLTQLTLGLDRDSGIVSHLFDERDPAVKKLLSMAIEACRKQNKYVGICGQGPSDHPDLAYWLMEQGINSVSLNPDSVLDTWFFLAGEETK</sequence>
<protein>
    <recommendedName>
        <fullName evidence="6 15">Phosphoenolpyruvate synthase</fullName>
        <shortName evidence="15">PEP synthase</shortName>
        <ecNumber evidence="5 15">2.7.9.2</ecNumber>
    </recommendedName>
    <alternativeName>
        <fullName evidence="13 15">Pyruvate, water dikinase</fullName>
    </alternativeName>
</protein>
<evidence type="ECO:0000256" key="12">
    <source>
        <dbReference type="ARBA" id="ARBA00022842"/>
    </source>
</evidence>
<dbReference type="Gene3D" id="3.20.20.60">
    <property type="entry name" value="Phosphoenolpyruvate-binding domains"/>
    <property type="match status" value="1"/>
</dbReference>
<dbReference type="InterPro" id="IPR036637">
    <property type="entry name" value="Phosphohistidine_dom_sf"/>
</dbReference>
<evidence type="ECO:0000256" key="9">
    <source>
        <dbReference type="ARBA" id="ARBA00022741"/>
    </source>
</evidence>
<accession>A0ABS3NJV0</accession>
<evidence type="ECO:0000256" key="3">
    <source>
        <dbReference type="ARBA" id="ARBA00004742"/>
    </source>
</evidence>
<dbReference type="NCBIfam" id="TIGR01418">
    <property type="entry name" value="PEP_synth"/>
    <property type="match status" value="1"/>
</dbReference>
<comment type="cofactor">
    <cofactor evidence="1 15">
        <name>Mg(2+)</name>
        <dbReference type="ChEBI" id="CHEBI:18420"/>
    </cofactor>
</comment>
<dbReference type="Gene3D" id="3.30.1490.20">
    <property type="entry name" value="ATP-grasp fold, A domain"/>
    <property type="match status" value="1"/>
</dbReference>
<feature type="domain" description="PEP-utilising enzyme mobile" evidence="16">
    <location>
        <begin position="388"/>
        <end position="458"/>
    </location>
</feature>
<dbReference type="InterPro" id="IPR015813">
    <property type="entry name" value="Pyrv/PenolPyrv_kinase-like_dom"/>
</dbReference>
<comment type="function">
    <text evidence="2 15">Catalyzes the phosphorylation of pyruvate to phosphoenolpyruvate.</text>
</comment>
<dbReference type="Pfam" id="PF00391">
    <property type="entry name" value="PEP-utilizers"/>
    <property type="match status" value="1"/>
</dbReference>
<evidence type="ECO:0000256" key="1">
    <source>
        <dbReference type="ARBA" id="ARBA00001946"/>
    </source>
</evidence>
<keyword evidence="12 15" id="KW-0460">Magnesium</keyword>
<dbReference type="Proteomes" id="UP000664554">
    <property type="component" value="Unassembled WGS sequence"/>
</dbReference>
<dbReference type="PROSITE" id="PS00742">
    <property type="entry name" value="PEP_ENZYMES_2"/>
    <property type="match status" value="1"/>
</dbReference>
<dbReference type="InterPro" id="IPR018274">
    <property type="entry name" value="PEP_util_AS"/>
</dbReference>
<reference evidence="19 20" key="1">
    <citation type="submission" date="2021-03" db="EMBL/GenBank/DDBJ databases">
        <authorList>
            <person name="Shang D.-D."/>
            <person name="Du Z.-J."/>
            <person name="Chen G.-J."/>
        </authorList>
    </citation>
    <scope>NUCLEOTIDE SEQUENCE [LARGE SCALE GENOMIC DNA]</scope>
    <source>
        <strain evidence="19 20">F1192</strain>
    </source>
</reference>
<evidence type="ECO:0000313" key="20">
    <source>
        <dbReference type="Proteomes" id="UP000664554"/>
    </source>
</evidence>
<evidence type="ECO:0000256" key="5">
    <source>
        <dbReference type="ARBA" id="ARBA00011996"/>
    </source>
</evidence>
<keyword evidence="8 15" id="KW-0479">Metal-binding</keyword>
<keyword evidence="11 15" id="KW-0067">ATP-binding</keyword>
<comment type="similarity">
    <text evidence="4 15">Belongs to the PEP-utilizing enzyme family.</text>
</comment>
<dbReference type="InterPro" id="IPR008279">
    <property type="entry name" value="PEP-util_enz_mobile_dom"/>
</dbReference>
<dbReference type="PANTHER" id="PTHR43030">
    <property type="entry name" value="PHOSPHOENOLPYRUVATE SYNTHASE"/>
    <property type="match status" value="1"/>
</dbReference>
<dbReference type="PANTHER" id="PTHR43030:SF1">
    <property type="entry name" value="PHOSPHOENOLPYRUVATE SYNTHASE"/>
    <property type="match status" value="1"/>
</dbReference>
<dbReference type="NCBIfam" id="NF005057">
    <property type="entry name" value="PRK06464.1"/>
    <property type="match status" value="1"/>
</dbReference>
<proteinExistence type="inferred from homology"/>
<evidence type="ECO:0000256" key="7">
    <source>
        <dbReference type="ARBA" id="ARBA00022679"/>
    </source>
</evidence>
<dbReference type="InterPro" id="IPR002192">
    <property type="entry name" value="PPDK_AMP/ATP-bd"/>
</dbReference>
<dbReference type="PRINTS" id="PR01736">
    <property type="entry name" value="PHPHTRNFRASE"/>
</dbReference>
<dbReference type="RefSeq" id="WP_207988585.1">
    <property type="nucleotide sequence ID" value="NZ_JAGBKM010000001.1"/>
</dbReference>
<dbReference type="EMBL" id="JAGBKM010000001">
    <property type="protein sequence ID" value="MBO1529670.1"/>
    <property type="molecule type" value="Genomic_DNA"/>
</dbReference>
<evidence type="ECO:0000256" key="14">
    <source>
        <dbReference type="ARBA" id="ARBA00047700"/>
    </source>
</evidence>